<name>K8ETX3_9CHLO</name>
<dbReference type="PROSITE" id="PS51352">
    <property type="entry name" value="THIOREDOXIN_2"/>
    <property type="match status" value="1"/>
</dbReference>
<evidence type="ECO:0000256" key="6">
    <source>
        <dbReference type="SAM" id="Phobius"/>
    </source>
</evidence>
<gene>
    <name evidence="8" type="ORF">Bathy03g05430</name>
</gene>
<dbReference type="PANTHER" id="PTHR10984:SF37">
    <property type="entry name" value="PROTEIN DISULFIDE-ISOMERASE 5-3"/>
    <property type="match status" value="1"/>
</dbReference>
<evidence type="ECO:0000256" key="5">
    <source>
        <dbReference type="SAM" id="MobiDB-lite"/>
    </source>
</evidence>
<dbReference type="Proteomes" id="UP000198341">
    <property type="component" value="Chromosome 3"/>
</dbReference>
<dbReference type="InterPro" id="IPR045888">
    <property type="entry name" value="Erv"/>
</dbReference>
<dbReference type="Pfam" id="PF00085">
    <property type="entry name" value="Thioredoxin"/>
    <property type="match status" value="1"/>
</dbReference>
<accession>K8ETX3</accession>
<dbReference type="InterPro" id="IPR039542">
    <property type="entry name" value="Erv_N"/>
</dbReference>
<feature type="transmembrane region" description="Helical" evidence="6">
    <location>
        <begin position="627"/>
        <end position="648"/>
    </location>
</feature>
<dbReference type="GO" id="GO:0016020">
    <property type="term" value="C:membrane"/>
    <property type="evidence" value="ECO:0007669"/>
    <property type="project" value="UniProtKB-SubCell"/>
</dbReference>
<dbReference type="Pfam" id="PF07970">
    <property type="entry name" value="COPIIcoated_ERV"/>
    <property type="match status" value="1"/>
</dbReference>
<dbReference type="SUPFAM" id="SSF52833">
    <property type="entry name" value="Thioredoxin-like"/>
    <property type="match status" value="1"/>
</dbReference>
<comment type="subcellular location">
    <subcellularLocation>
        <location evidence="1">Membrane</location>
    </subcellularLocation>
</comment>
<evidence type="ECO:0000259" key="7">
    <source>
        <dbReference type="PROSITE" id="PS51352"/>
    </source>
</evidence>
<keyword evidence="2 6" id="KW-0812">Transmembrane</keyword>
<evidence type="ECO:0000313" key="9">
    <source>
        <dbReference type="Proteomes" id="UP000198341"/>
    </source>
</evidence>
<feature type="domain" description="Thioredoxin" evidence="7">
    <location>
        <begin position="218"/>
        <end position="378"/>
    </location>
</feature>
<dbReference type="RefSeq" id="XP_007514458.1">
    <property type="nucleotide sequence ID" value="XM_007514396.1"/>
</dbReference>
<keyword evidence="3 6" id="KW-1133">Transmembrane helix</keyword>
<dbReference type="EMBL" id="FO082276">
    <property type="protein sequence ID" value="CCO15895.1"/>
    <property type="molecule type" value="Genomic_DNA"/>
</dbReference>
<feature type="region of interest" description="Disordered" evidence="5">
    <location>
        <begin position="385"/>
        <end position="416"/>
    </location>
</feature>
<dbReference type="InterPro" id="IPR036249">
    <property type="entry name" value="Thioredoxin-like_sf"/>
</dbReference>
<reference evidence="8 9" key="1">
    <citation type="submission" date="2011-10" db="EMBL/GenBank/DDBJ databases">
        <authorList>
            <person name="Genoscope - CEA"/>
        </authorList>
    </citation>
    <scope>NUCLEOTIDE SEQUENCE [LARGE SCALE GENOMIC DNA]</scope>
    <source>
        <strain evidence="8 9">RCC 1105</strain>
    </source>
</reference>
<organism evidence="8 9">
    <name type="scientific">Bathycoccus prasinos</name>
    <dbReference type="NCBI Taxonomy" id="41875"/>
    <lineage>
        <taxon>Eukaryota</taxon>
        <taxon>Viridiplantae</taxon>
        <taxon>Chlorophyta</taxon>
        <taxon>Mamiellophyceae</taxon>
        <taxon>Mamiellales</taxon>
        <taxon>Bathycoccaceae</taxon>
        <taxon>Bathycoccus</taxon>
    </lineage>
</organism>
<dbReference type="CDD" id="cd02961">
    <property type="entry name" value="PDI_a_family"/>
    <property type="match status" value="1"/>
</dbReference>
<feature type="compositionally biased region" description="Gly residues" evidence="5">
    <location>
        <begin position="7"/>
        <end position="23"/>
    </location>
</feature>
<dbReference type="STRING" id="41875.K8ETX3"/>
<feature type="region of interest" description="Disordered" evidence="5">
    <location>
        <begin position="1"/>
        <end position="46"/>
    </location>
</feature>
<dbReference type="AlphaFoldDB" id="K8ETX3"/>
<dbReference type="GO" id="GO:0030134">
    <property type="term" value="C:COPII-coated ER to Golgi transport vesicle"/>
    <property type="evidence" value="ECO:0007669"/>
    <property type="project" value="TreeGrafter"/>
</dbReference>
<protein>
    <recommendedName>
        <fullName evidence="7">Thioredoxin domain-containing protein</fullName>
    </recommendedName>
</protein>
<dbReference type="OrthoDB" id="74910at2759"/>
<proteinExistence type="predicted"/>
<evidence type="ECO:0000256" key="3">
    <source>
        <dbReference type="ARBA" id="ARBA00022989"/>
    </source>
</evidence>
<dbReference type="InterPro" id="IPR012936">
    <property type="entry name" value="Erv_C"/>
</dbReference>
<dbReference type="InterPro" id="IPR013766">
    <property type="entry name" value="Thioredoxin_domain"/>
</dbReference>
<evidence type="ECO:0000256" key="4">
    <source>
        <dbReference type="ARBA" id="ARBA00023136"/>
    </source>
</evidence>
<dbReference type="KEGG" id="bpg:Bathy03g05430"/>
<dbReference type="PANTHER" id="PTHR10984">
    <property type="entry name" value="ENDOPLASMIC RETICULUM-GOLGI INTERMEDIATE COMPARTMENT PROTEIN"/>
    <property type="match status" value="1"/>
</dbReference>
<evidence type="ECO:0000313" key="8">
    <source>
        <dbReference type="EMBL" id="CCO15895.1"/>
    </source>
</evidence>
<sequence length="674" mass="74185">MNASLTGKGGKGGGNGGISGSGGLISRRTTSNGGANSLPGESPSNETFVTQTLKTVDVFKRNDALEEFSKEGSNKGGVLTLLFAWFIFGLVTSQVQKLFATSMRTDLSVDHDMDPTLVMQFDVSFPAINCEHLSVDLVDAVGHRAFNLSGESIYKHSMSKEIPYLAIEHATMGVGSRQHFHAIAPRSLHPYWEGDEGKPLGRIVQGDEFDYIVGDDDNEYGGEVNDEEEANDKSSLEQRRDEYGYRRFALLLNSENFKRNVNAHGVLLVNFHAPWCSHCAALAPHFERGAQLVQKALAKSLNSRLSAAFAGVDCTAEENKKLCDDEKILAYPTIRVYRGSSSDAILLNKSKGDIRHFEVYHGPRTSEAMAEFTLSLLRTMRENDTRTINDAPSTSSSFSSSDGGGGEEEKPPRNVRAHRLGYDFDRDGRHESTVRSSGCTVEGRIRLAKVPGAVYFSARSYGQTIDLHRINSTHIINHFSFGEYVPTTSTKRSYVPKKFRKAWSLAAKDGGGKFATEKGFAKGENIFSSQHRNTIHEHHMQVVTRSIVPLNAATLTLNEYTFSSNKFKISPSSAQQESSSYFDGVHGEDNDFSNGATHAISKRGAYVKFTFAISPIAISHVETEQNIFEWLISSVTVLGGVVAFTFALESMLHSSVRKAARMYRKRMLAASKCT</sequence>
<keyword evidence="4 6" id="KW-0472">Membrane</keyword>
<dbReference type="Pfam" id="PF13850">
    <property type="entry name" value="ERGIC_N"/>
    <property type="match status" value="1"/>
</dbReference>
<keyword evidence="9" id="KW-1185">Reference proteome</keyword>
<dbReference type="GeneID" id="19017080"/>
<dbReference type="GO" id="GO:0005783">
    <property type="term" value="C:endoplasmic reticulum"/>
    <property type="evidence" value="ECO:0007669"/>
    <property type="project" value="TreeGrafter"/>
</dbReference>
<dbReference type="eggNOG" id="KOG2667">
    <property type="taxonomic scope" value="Eukaryota"/>
</dbReference>
<dbReference type="Gene3D" id="3.40.30.10">
    <property type="entry name" value="Glutaredoxin"/>
    <property type="match status" value="1"/>
</dbReference>
<evidence type="ECO:0000256" key="2">
    <source>
        <dbReference type="ARBA" id="ARBA00022692"/>
    </source>
</evidence>
<evidence type="ECO:0000256" key="1">
    <source>
        <dbReference type="ARBA" id="ARBA00004370"/>
    </source>
</evidence>